<keyword evidence="2" id="KW-1185">Reference proteome</keyword>
<protein>
    <submittedName>
        <fullName evidence="1">(salmon louse) hypothetical protein</fullName>
    </submittedName>
</protein>
<evidence type="ECO:0000313" key="1">
    <source>
        <dbReference type="EMBL" id="CAF2949806.1"/>
    </source>
</evidence>
<dbReference type="Proteomes" id="UP000675881">
    <property type="component" value="Chromosome 5"/>
</dbReference>
<dbReference type="AlphaFoldDB" id="A0A7R8D1E4"/>
<evidence type="ECO:0000313" key="2">
    <source>
        <dbReference type="Proteomes" id="UP000675881"/>
    </source>
</evidence>
<gene>
    <name evidence="1" type="ORF">LSAA_10816</name>
</gene>
<organism evidence="1 2">
    <name type="scientific">Lepeophtheirus salmonis</name>
    <name type="common">Salmon louse</name>
    <name type="synonym">Caligus salmonis</name>
    <dbReference type="NCBI Taxonomy" id="72036"/>
    <lineage>
        <taxon>Eukaryota</taxon>
        <taxon>Metazoa</taxon>
        <taxon>Ecdysozoa</taxon>
        <taxon>Arthropoda</taxon>
        <taxon>Crustacea</taxon>
        <taxon>Multicrustacea</taxon>
        <taxon>Hexanauplia</taxon>
        <taxon>Copepoda</taxon>
        <taxon>Siphonostomatoida</taxon>
        <taxon>Caligidae</taxon>
        <taxon>Lepeophtheirus</taxon>
    </lineage>
</organism>
<reference evidence="1" key="1">
    <citation type="submission" date="2021-02" db="EMBL/GenBank/DDBJ databases">
        <authorList>
            <person name="Bekaert M."/>
        </authorList>
    </citation>
    <scope>NUCLEOTIDE SEQUENCE</scope>
    <source>
        <strain evidence="1">IoA-00</strain>
    </source>
</reference>
<sequence>MSSARFIYGKFSYVDISDTHSGDGEGKQLGCGSFKIFDKVHTMLHELKKNNLIHLKVKGMLAQKQKNGFGQKYKADRVKEDEMLTVEELTKGRMESLLAVRQVEDLKERVIIAKGNNAVLESQIIRAHNLEELKVKLEIGKDEVGK</sequence>
<accession>A0A7R8D1E4</accession>
<proteinExistence type="predicted"/>
<dbReference type="EMBL" id="HG994584">
    <property type="protein sequence ID" value="CAF2949806.1"/>
    <property type="molecule type" value="Genomic_DNA"/>
</dbReference>
<name>A0A7R8D1E4_LEPSM</name>